<dbReference type="RefSeq" id="XP_038069116.1">
    <property type="nucleotide sequence ID" value="XM_038213188.1"/>
</dbReference>
<protein>
    <recommendedName>
        <fullName evidence="8">Exonuclease domain-containing protein</fullName>
    </recommendedName>
</protein>
<dbReference type="GO" id="GO:0005634">
    <property type="term" value="C:nucleus"/>
    <property type="evidence" value="ECO:0007669"/>
    <property type="project" value="UniProtKB-SubCell"/>
</dbReference>
<dbReference type="FunFam" id="3.30.420.10:FF:000019">
    <property type="entry name" value="RNA exonuclease NEF-sp"/>
    <property type="match status" value="1"/>
</dbReference>
<dbReference type="PANTHER" id="PTHR12801:SF158">
    <property type="entry name" value="RNA EXONUCLEASE 4"/>
    <property type="match status" value="1"/>
</dbReference>
<feature type="compositionally biased region" description="Acidic residues" evidence="7">
    <location>
        <begin position="145"/>
        <end position="154"/>
    </location>
</feature>
<feature type="region of interest" description="Disordered" evidence="7">
    <location>
        <begin position="224"/>
        <end position="319"/>
    </location>
</feature>
<feature type="compositionally biased region" description="Basic residues" evidence="7">
    <location>
        <begin position="101"/>
        <end position="110"/>
    </location>
</feature>
<comment type="subcellular location">
    <subcellularLocation>
        <location evidence="1">Nucleus</location>
    </subcellularLocation>
</comment>
<evidence type="ECO:0000256" key="1">
    <source>
        <dbReference type="ARBA" id="ARBA00004123"/>
    </source>
</evidence>
<dbReference type="GeneID" id="119738338"/>
<dbReference type="GO" id="GO:0003676">
    <property type="term" value="F:nucleic acid binding"/>
    <property type="evidence" value="ECO:0007669"/>
    <property type="project" value="InterPro"/>
</dbReference>
<dbReference type="Gene3D" id="3.30.420.10">
    <property type="entry name" value="Ribonuclease H-like superfamily/Ribonuclease H"/>
    <property type="match status" value="1"/>
</dbReference>
<name>A0A914B0U3_PATMI</name>
<feature type="region of interest" description="Disordered" evidence="7">
    <location>
        <begin position="1"/>
        <end position="177"/>
    </location>
</feature>
<dbReference type="SMART" id="SM00479">
    <property type="entry name" value="EXOIII"/>
    <property type="match status" value="1"/>
</dbReference>
<dbReference type="AlphaFoldDB" id="A0A914B0U3"/>
<dbReference type="InterPro" id="IPR034922">
    <property type="entry name" value="REX1-like_exo"/>
</dbReference>
<reference evidence="9" key="1">
    <citation type="submission" date="2022-11" db="UniProtKB">
        <authorList>
            <consortium name="EnsemblMetazoa"/>
        </authorList>
    </citation>
    <scope>IDENTIFICATION</scope>
</reference>
<feature type="compositionally biased region" description="Basic residues" evidence="7">
    <location>
        <begin position="256"/>
        <end position="268"/>
    </location>
</feature>
<dbReference type="OMA" id="DNEECHR"/>
<accession>A0A914B0U3</accession>
<dbReference type="GO" id="GO:0004527">
    <property type="term" value="F:exonuclease activity"/>
    <property type="evidence" value="ECO:0007669"/>
    <property type="project" value="UniProtKB-KW"/>
</dbReference>
<keyword evidence="4" id="KW-0378">Hydrolase</keyword>
<evidence type="ECO:0000256" key="7">
    <source>
        <dbReference type="SAM" id="MobiDB-lite"/>
    </source>
</evidence>
<keyword evidence="3" id="KW-0540">Nuclease</keyword>
<organism evidence="9 10">
    <name type="scientific">Patiria miniata</name>
    <name type="common">Bat star</name>
    <name type="synonym">Asterina miniata</name>
    <dbReference type="NCBI Taxonomy" id="46514"/>
    <lineage>
        <taxon>Eukaryota</taxon>
        <taxon>Metazoa</taxon>
        <taxon>Echinodermata</taxon>
        <taxon>Eleutherozoa</taxon>
        <taxon>Asterozoa</taxon>
        <taxon>Asteroidea</taxon>
        <taxon>Valvatacea</taxon>
        <taxon>Valvatida</taxon>
        <taxon>Asterinidae</taxon>
        <taxon>Patiria</taxon>
    </lineage>
</organism>
<dbReference type="Proteomes" id="UP000887568">
    <property type="component" value="Unplaced"/>
</dbReference>
<evidence type="ECO:0000313" key="9">
    <source>
        <dbReference type="EnsemblMetazoa" id="XP_038069116.1"/>
    </source>
</evidence>
<dbReference type="OrthoDB" id="3996471at2759"/>
<evidence type="ECO:0000313" key="10">
    <source>
        <dbReference type="Proteomes" id="UP000887568"/>
    </source>
</evidence>
<keyword evidence="5" id="KW-0269">Exonuclease</keyword>
<evidence type="ECO:0000256" key="2">
    <source>
        <dbReference type="ARBA" id="ARBA00006357"/>
    </source>
</evidence>
<feature type="compositionally biased region" description="Basic residues" evidence="7">
    <location>
        <begin position="36"/>
        <end position="45"/>
    </location>
</feature>
<dbReference type="InterPro" id="IPR047021">
    <property type="entry name" value="REXO1/3/4-like"/>
</dbReference>
<proteinExistence type="inferred from homology"/>
<feature type="compositionally biased region" description="Basic residues" evidence="7">
    <location>
        <begin position="224"/>
        <end position="233"/>
    </location>
</feature>
<evidence type="ECO:0000259" key="8">
    <source>
        <dbReference type="SMART" id="SM00479"/>
    </source>
</evidence>
<keyword evidence="6" id="KW-0539">Nucleus</keyword>
<dbReference type="InterPro" id="IPR036397">
    <property type="entry name" value="RNaseH_sf"/>
</dbReference>
<evidence type="ECO:0000256" key="6">
    <source>
        <dbReference type="ARBA" id="ARBA00023242"/>
    </source>
</evidence>
<feature type="compositionally biased region" description="Basic and acidic residues" evidence="7">
    <location>
        <begin position="91"/>
        <end position="100"/>
    </location>
</feature>
<evidence type="ECO:0000256" key="3">
    <source>
        <dbReference type="ARBA" id="ARBA00022722"/>
    </source>
</evidence>
<dbReference type="PANTHER" id="PTHR12801">
    <property type="entry name" value="RNA EXONUCLEASE REXO1 / RECO3 FAMILY MEMBER-RELATED"/>
    <property type="match status" value="1"/>
</dbReference>
<comment type="similarity">
    <text evidence="2">Belongs to the REXO1/REXO3 family.</text>
</comment>
<evidence type="ECO:0000256" key="4">
    <source>
        <dbReference type="ARBA" id="ARBA00022801"/>
    </source>
</evidence>
<sequence>MSMGKRKRHVADENSAVQGQKIDEPSEVMNDEVAKQNHKKKKKKRDKVDKNASHGYVDATGCVLKMVESPKKKHKRSHDKLNGEDASAEILESKVEDVKNAKKKKKHKYRDKVETPEPAIQNNDHSLDNEECHRKTKKKHKTELTQEEVPDVNSEDSKGSKKKKRKHREKTEESTFNKDIDKVQFQEMVVTPKKKKKRKHEKIEEITLSEDIEEVQLGETIVIPKKKKKKRKHDKTEETTANEDADQLQHEEKVAVPKKKKKRKHNKARFLMQDDSPLDEKNENVTVEKLSGDEDAIDMPEERSKDGKEAKVEVDDETRQTLKQDWQDKTSLKKLRMQQPKMFLIDNFTNDEDPKMTFKPVEVQDLQDLIQYSVMGNAANTNKVRFCKLVRPVLISKVAVIFLNGVTDEHFQKNRECFSHLNENYDVTGQILRLPSQQQESFLNQILNIEISKKQLKKRAYFARIQGVPSGQSSTGGPPKTTPLPARTAPLRARTPPSATPRRTHYLLSDDEKDMWRYPQADDPGYTHTKHSDTVGDKSPIISVDCEMCVTKKGSELTRVSLVDEKHHVLYNSLVKPHNPIIDYVTRYSGITKQLLDPVTVRLEDVQRDIIALLPSDAILVGQSLENDLRALKLYHPHVIDTSNLFTGSYRVALRKLAWKYLGVTIQEQETGHDSVEDAIVALKLLQLKMEKWSSLEKYTSNGSKKQGTEIIPTESMFRCAQSLGRVSMLIDSLSVAKQFMKDPVGAIPCQNDSEALKKTVQSVPYSDFVCVQFYNFSKLMQGISLEGDVVKETLKQLDQRIKKIYKTLPLNSFFLVIMATDQNNSSKKGSVVKELLAHGRFFTGLKVKY</sequence>
<dbReference type="InterPro" id="IPR013520">
    <property type="entry name" value="Ribonucl_H"/>
</dbReference>
<feature type="compositionally biased region" description="Low complexity" evidence="7">
    <location>
        <begin position="483"/>
        <end position="501"/>
    </location>
</feature>
<keyword evidence="10" id="KW-1185">Reference proteome</keyword>
<dbReference type="InterPro" id="IPR012337">
    <property type="entry name" value="RNaseH-like_sf"/>
</dbReference>
<evidence type="ECO:0000256" key="5">
    <source>
        <dbReference type="ARBA" id="ARBA00022839"/>
    </source>
</evidence>
<feature type="compositionally biased region" description="Basic and acidic residues" evidence="7">
    <location>
        <begin position="300"/>
        <end position="319"/>
    </location>
</feature>
<feature type="domain" description="Exonuclease" evidence="8">
    <location>
        <begin position="540"/>
        <end position="695"/>
    </location>
</feature>
<dbReference type="SUPFAM" id="SSF53098">
    <property type="entry name" value="Ribonuclease H-like"/>
    <property type="match status" value="1"/>
</dbReference>
<dbReference type="EnsemblMetazoa" id="XM_038213188.1">
    <property type="protein sequence ID" value="XP_038069116.1"/>
    <property type="gene ID" value="LOC119738338"/>
</dbReference>
<feature type="region of interest" description="Disordered" evidence="7">
    <location>
        <begin position="467"/>
        <end position="504"/>
    </location>
</feature>
<dbReference type="CDD" id="cd06145">
    <property type="entry name" value="REX1_like"/>
    <property type="match status" value="1"/>
</dbReference>